<dbReference type="InterPro" id="IPR017956">
    <property type="entry name" value="AT_hook_DNA-bd_motif"/>
</dbReference>
<comment type="caution">
    <text evidence="2">The sequence shown here is derived from an EMBL/GenBank/DDBJ whole genome shotgun (WGS) entry which is preliminary data.</text>
</comment>
<dbReference type="AlphaFoldDB" id="A0A2U1PV61"/>
<dbReference type="EMBL" id="PKPP01000700">
    <property type="protein sequence ID" value="PWA89661.1"/>
    <property type="molecule type" value="Genomic_DNA"/>
</dbReference>
<accession>A0A2U1PV61</accession>
<feature type="compositionally biased region" description="Low complexity" evidence="1">
    <location>
        <begin position="35"/>
        <end position="47"/>
    </location>
</feature>
<organism evidence="2 3">
    <name type="scientific">Artemisia annua</name>
    <name type="common">Sweet wormwood</name>
    <dbReference type="NCBI Taxonomy" id="35608"/>
    <lineage>
        <taxon>Eukaryota</taxon>
        <taxon>Viridiplantae</taxon>
        <taxon>Streptophyta</taxon>
        <taxon>Embryophyta</taxon>
        <taxon>Tracheophyta</taxon>
        <taxon>Spermatophyta</taxon>
        <taxon>Magnoliopsida</taxon>
        <taxon>eudicotyledons</taxon>
        <taxon>Gunneridae</taxon>
        <taxon>Pentapetalae</taxon>
        <taxon>asterids</taxon>
        <taxon>campanulids</taxon>
        <taxon>Asterales</taxon>
        <taxon>Asteraceae</taxon>
        <taxon>Asteroideae</taxon>
        <taxon>Anthemideae</taxon>
        <taxon>Artemisiinae</taxon>
        <taxon>Artemisia</taxon>
    </lineage>
</organism>
<evidence type="ECO:0000256" key="1">
    <source>
        <dbReference type="SAM" id="MobiDB-lite"/>
    </source>
</evidence>
<dbReference type="Pfam" id="PF02178">
    <property type="entry name" value="AT_hook"/>
    <property type="match status" value="1"/>
</dbReference>
<evidence type="ECO:0000313" key="2">
    <source>
        <dbReference type="EMBL" id="PWA89661.1"/>
    </source>
</evidence>
<reference evidence="2 3" key="1">
    <citation type="journal article" date="2018" name="Mol. Plant">
        <title>The genome of Artemisia annua provides insight into the evolution of Asteraceae family and artemisinin biosynthesis.</title>
        <authorList>
            <person name="Shen Q."/>
            <person name="Zhang L."/>
            <person name="Liao Z."/>
            <person name="Wang S."/>
            <person name="Yan T."/>
            <person name="Shi P."/>
            <person name="Liu M."/>
            <person name="Fu X."/>
            <person name="Pan Q."/>
            <person name="Wang Y."/>
            <person name="Lv Z."/>
            <person name="Lu X."/>
            <person name="Zhang F."/>
            <person name="Jiang W."/>
            <person name="Ma Y."/>
            <person name="Chen M."/>
            <person name="Hao X."/>
            <person name="Li L."/>
            <person name="Tang Y."/>
            <person name="Lv G."/>
            <person name="Zhou Y."/>
            <person name="Sun X."/>
            <person name="Brodelius P.E."/>
            <person name="Rose J.K.C."/>
            <person name="Tang K."/>
        </authorList>
    </citation>
    <scope>NUCLEOTIDE SEQUENCE [LARGE SCALE GENOMIC DNA]</scope>
    <source>
        <strain evidence="3">cv. Huhao1</strain>
        <tissue evidence="2">Leaf</tissue>
    </source>
</reference>
<dbReference type="PANTHER" id="PTHR34682:SF10">
    <property type="entry name" value="AT HOOK, DNA-BINDING MOTIF-CONTAINING PROTEIN"/>
    <property type="match status" value="1"/>
</dbReference>
<dbReference type="STRING" id="35608.A0A2U1PV61"/>
<feature type="compositionally biased region" description="Basic and acidic residues" evidence="1">
    <location>
        <begin position="288"/>
        <end position="301"/>
    </location>
</feature>
<dbReference type="Proteomes" id="UP000245207">
    <property type="component" value="Unassembled WGS sequence"/>
</dbReference>
<keyword evidence="3" id="KW-1185">Reference proteome</keyword>
<proteinExistence type="predicted"/>
<sequence length="320" mass="35582">MSKTPSSSGLDLPIKRKRGRPRKDENMPRIEKRQTQTSISPSQPPLISSIQQPPMVTMNHTGDNHNMVGQVVTGVIDGIFDAGYLISVRTGPNNTPLRGLIFQQGHFCPITPTNDVAPRIKMYRREQFQISNSSNSQLCTPQAGCVKPPQVMPLTMQNYQATPMMGGASSNSGPPPDNLRMVEQDELMQVFEVSKMVQEQPKNDNFGNCLKDDQLVSDSDLMAESLPRDDVVKPLSLDCCPPLIQDINHESVTTDEVDKQKQHGENSEPITHVQAAMEETQSLKKDVLKQESEKYEGDVSRIDVNQDPNQEVAADLFQTN</sequence>
<evidence type="ECO:0008006" key="4">
    <source>
        <dbReference type="Google" id="ProtNLM"/>
    </source>
</evidence>
<evidence type="ECO:0000313" key="3">
    <source>
        <dbReference type="Proteomes" id="UP000245207"/>
    </source>
</evidence>
<dbReference type="OrthoDB" id="1910926at2759"/>
<feature type="region of interest" description="Disordered" evidence="1">
    <location>
        <begin position="1"/>
        <end position="47"/>
    </location>
</feature>
<dbReference type="InterPro" id="IPR045881">
    <property type="entry name" value="MNM1-like"/>
</dbReference>
<dbReference type="PANTHER" id="PTHR34682">
    <property type="entry name" value="AT HOOK MOTIF-CONTAINING PROTEIN"/>
    <property type="match status" value="1"/>
</dbReference>
<feature type="region of interest" description="Disordered" evidence="1">
    <location>
        <begin position="288"/>
        <end position="320"/>
    </location>
</feature>
<feature type="compositionally biased region" description="Basic and acidic residues" evidence="1">
    <location>
        <begin position="22"/>
        <end position="34"/>
    </location>
</feature>
<protein>
    <recommendedName>
        <fullName evidence="4">AT hook, DNA-binding motif-containing protein</fullName>
    </recommendedName>
</protein>
<gene>
    <name evidence="2" type="ORF">CTI12_AA099820</name>
</gene>
<name>A0A2U1PV61_ARTAN</name>
<dbReference type="GO" id="GO:0003677">
    <property type="term" value="F:DNA binding"/>
    <property type="evidence" value="ECO:0007669"/>
    <property type="project" value="InterPro"/>
</dbReference>